<dbReference type="STRING" id="398720.MED217_15470"/>
<dbReference type="OrthoDB" id="785995at2"/>
<evidence type="ECO:0008006" key="3">
    <source>
        <dbReference type="Google" id="ProtNLM"/>
    </source>
</evidence>
<name>A3XID9_LEEBM</name>
<dbReference type="Gene3D" id="3.40.390.10">
    <property type="entry name" value="Collagenase (Catalytic Domain)"/>
    <property type="match status" value="1"/>
</dbReference>
<proteinExistence type="predicted"/>
<dbReference type="Proteomes" id="UP000001601">
    <property type="component" value="Unassembled WGS sequence"/>
</dbReference>
<reference evidence="1 2" key="1">
    <citation type="journal article" date="2007" name="Nature">
        <title>Light stimulates growth of proteorhodopsin-containing marine Flavobacteria.</title>
        <authorList>
            <person name="Gomez-Consarnau L."/>
            <person name="Gonzalez J.M."/>
            <person name="Coll-Llado M."/>
            <person name="Gourdon P."/>
            <person name="Pascher T."/>
            <person name="Neutze R."/>
            <person name="Pedros-Alio C."/>
            <person name="Pinhassi J."/>
        </authorList>
    </citation>
    <scope>NUCLEOTIDE SEQUENCE [LARGE SCALE GENOMIC DNA]</scope>
    <source>
        <strain evidence="1 2">MED217</strain>
    </source>
</reference>
<dbReference type="SUPFAM" id="SSF55486">
    <property type="entry name" value="Metalloproteases ('zincins'), catalytic domain"/>
    <property type="match status" value="1"/>
</dbReference>
<evidence type="ECO:0000313" key="2">
    <source>
        <dbReference type="Proteomes" id="UP000001601"/>
    </source>
</evidence>
<dbReference type="HOGENOM" id="CLU_052330_0_0_10"/>
<protein>
    <recommendedName>
        <fullName evidence="3">Protease B</fullName>
    </recommendedName>
</protein>
<accession>A3XID9</accession>
<gene>
    <name evidence="1" type="ORF">MED217_15470</name>
</gene>
<dbReference type="AlphaFoldDB" id="A3XID9"/>
<evidence type="ECO:0000313" key="1">
    <source>
        <dbReference type="EMBL" id="EAQ50955.1"/>
    </source>
</evidence>
<dbReference type="InterPro" id="IPR024079">
    <property type="entry name" value="MetalloPept_cat_dom_sf"/>
</dbReference>
<dbReference type="PROSITE" id="PS51257">
    <property type="entry name" value="PROKAR_LIPOPROTEIN"/>
    <property type="match status" value="1"/>
</dbReference>
<dbReference type="RefSeq" id="WP_009781438.1">
    <property type="nucleotide sequence ID" value="NZ_CH672395.1"/>
</dbReference>
<dbReference type="EMBL" id="AANC01000001">
    <property type="protein sequence ID" value="EAQ50955.1"/>
    <property type="molecule type" value="Genomic_DNA"/>
</dbReference>
<comment type="caution">
    <text evidence="1">The sequence shown here is derived from an EMBL/GenBank/DDBJ whole genome shotgun (WGS) entry which is preliminary data.</text>
</comment>
<sequence>MKIKSLVMLGALSLLFSCQNEQPIADQKETLEQELEITPKILSQIEALSLNPEDVETITTTFPDGSTRTSLLIEGDIAISAAELESIRPVDISNKQYRTYNLVTSPRVIEVIGYTGLGFNQNLTALQQDALTEAVANYNDLNLGLSFNLTFTNDLTNADIIVFQNPNGAAGGVAGFPSAGNPYLYVQIYSGMENYSLEVNTHVMTHEIGHTLGLRHTDWFTRQSCGRPSFGELANPSGAVHIPGTPYRLDPNSVMLSCFGLDETGEFGRYDIVALEYLY</sequence>
<dbReference type="eggNOG" id="COG5549">
    <property type="taxonomic scope" value="Bacteria"/>
</dbReference>
<organism evidence="1 2">
    <name type="scientific">Leeuwenhoekiella blandensis (strain CECT 7118 / CCUG 51940 / KCTC 22103 / MED217)</name>
    <name type="common">Flavobacterium sp. (strain MED217)</name>
    <dbReference type="NCBI Taxonomy" id="398720"/>
    <lineage>
        <taxon>Bacteria</taxon>
        <taxon>Pseudomonadati</taxon>
        <taxon>Bacteroidota</taxon>
        <taxon>Flavobacteriia</taxon>
        <taxon>Flavobacteriales</taxon>
        <taxon>Flavobacteriaceae</taxon>
        <taxon>Leeuwenhoekiella</taxon>
    </lineage>
</organism>
<keyword evidence="2" id="KW-1185">Reference proteome</keyword>
<dbReference type="InterPro" id="IPR024653">
    <property type="entry name" value="Peptidase_M10/M27/M57"/>
</dbReference>
<dbReference type="Pfam" id="PF12388">
    <property type="entry name" value="Peptidase_M57"/>
    <property type="match status" value="1"/>
</dbReference>
<dbReference type="GO" id="GO:0008237">
    <property type="term" value="F:metallopeptidase activity"/>
    <property type="evidence" value="ECO:0007669"/>
    <property type="project" value="InterPro"/>
</dbReference>